<dbReference type="Proteomes" id="UP000290517">
    <property type="component" value="Unassembled WGS sequence"/>
</dbReference>
<dbReference type="InterPro" id="IPR013249">
    <property type="entry name" value="RNA_pol_sigma70_r4_t2"/>
</dbReference>
<accession>A0A4Q1KXT7</accession>
<dbReference type="InterPro" id="IPR014284">
    <property type="entry name" value="RNA_pol_sigma-70_dom"/>
</dbReference>
<name>A0A4Q1KXT7_9CELL</name>
<dbReference type="PANTHER" id="PTHR43133">
    <property type="entry name" value="RNA POLYMERASE ECF-TYPE SIGMA FACTO"/>
    <property type="match status" value="1"/>
</dbReference>
<dbReference type="RefSeq" id="WP_030151766.1">
    <property type="nucleotide sequence ID" value="NZ_JOFV01000009.1"/>
</dbReference>
<dbReference type="AlphaFoldDB" id="A0A4Q1KXT7"/>
<feature type="domain" description="RNA polymerase sigma-70 region 2" evidence="6">
    <location>
        <begin position="22"/>
        <end position="89"/>
    </location>
</feature>
<dbReference type="EMBL" id="SDJR01000007">
    <property type="protein sequence ID" value="RXR25017.1"/>
    <property type="molecule type" value="Genomic_DNA"/>
</dbReference>
<dbReference type="NCBIfam" id="TIGR02937">
    <property type="entry name" value="sigma70-ECF"/>
    <property type="match status" value="1"/>
</dbReference>
<evidence type="ECO:0000256" key="5">
    <source>
        <dbReference type="ARBA" id="ARBA00023163"/>
    </source>
</evidence>
<evidence type="ECO:0000313" key="8">
    <source>
        <dbReference type="EMBL" id="RXR25017.1"/>
    </source>
</evidence>
<evidence type="ECO:0000256" key="4">
    <source>
        <dbReference type="ARBA" id="ARBA00023125"/>
    </source>
</evidence>
<dbReference type="InterPro" id="IPR013324">
    <property type="entry name" value="RNA_pol_sigma_r3/r4-like"/>
</dbReference>
<dbReference type="STRING" id="1713.GCA_000718325_02259"/>
<dbReference type="GO" id="GO:0006352">
    <property type="term" value="P:DNA-templated transcription initiation"/>
    <property type="evidence" value="ECO:0007669"/>
    <property type="project" value="InterPro"/>
</dbReference>
<proteinExistence type="inferred from homology"/>
<dbReference type="Proteomes" id="UP000289805">
    <property type="component" value="Unassembled WGS sequence"/>
</dbReference>
<dbReference type="GO" id="GO:0003677">
    <property type="term" value="F:DNA binding"/>
    <property type="evidence" value="ECO:0007669"/>
    <property type="project" value="UniProtKB-KW"/>
</dbReference>
<reference evidence="10 11" key="1">
    <citation type="submission" date="2019-01" db="EMBL/GenBank/DDBJ databases">
        <title>Oerskovia turbata Genome sequencing and assembly.</title>
        <authorList>
            <person name="Dou T."/>
        </authorList>
    </citation>
    <scope>NUCLEOTIDE SEQUENCE [LARGE SCALE GENOMIC DNA]</scope>
    <source>
        <strain evidence="9 10">JCM12123</strain>
        <strain evidence="8 11">JCM3160</strain>
    </source>
</reference>
<dbReference type="InterPro" id="IPR007627">
    <property type="entry name" value="RNA_pol_sigma70_r2"/>
</dbReference>
<comment type="caution">
    <text evidence="9">The sequence shown here is derived from an EMBL/GenBank/DDBJ whole genome shotgun (WGS) entry which is preliminary data.</text>
</comment>
<dbReference type="PANTHER" id="PTHR43133:SF50">
    <property type="entry name" value="ECF RNA POLYMERASE SIGMA FACTOR SIGM"/>
    <property type="match status" value="1"/>
</dbReference>
<dbReference type="InterPro" id="IPR039425">
    <property type="entry name" value="RNA_pol_sigma-70-like"/>
</dbReference>
<dbReference type="OrthoDB" id="3688906at2"/>
<evidence type="ECO:0000259" key="7">
    <source>
        <dbReference type="Pfam" id="PF08281"/>
    </source>
</evidence>
<keyword evidence="3" id="KW-0731">Sigma factor</keyword>
<dbReference type="Gene3D" id="1.10.1740.10">
    <property type="match status" value="1"/>
</dbReference>
<dbReference type="InterPro" id="IPR036388">
    <property type="entry name" value="WH-like_DNA-bd_sf"/>
</dbReference>
<feature type="domain" description="RNA polymerase sigma factor 70 region 4 type 2" evidence="7">
    <location>
        <begin position="114"/>
        <end position="165"/>
    </location>
</feature>
<sequence length="199" mass="22202">MSSSAPGAERPVRAADDRLTELVRARGPALVGYAYLLVGEKRAAEDLVQDAFVKVFVRTRDHGSPEAIEAYVRRTILSLHIDAYRRSRRWAAVRHLFATPERDDQHADAEQAKDIRSALGHLSPQERTCIVLRYFDDLTVPQTAERMGLHPGTVKRYLHHAVAKLESLLGPLEDGSTSHDDDLTVLPLITRTTTRSADS</sequence>
<keyword evidence="11" id="KW-1185">Reference proteome</keyword>
<dbReference type="Pfam" id="PF04542">
    <property type="entry name" value="Sigma70_r2"/>
    <property type="match status" value="1"/>
</dbReference>
<keyword evidence="4" id="KW-0238">DNA-binding</keyword>
<evidence type="ECO:0000256" key="2">
    <source>
        <dbReference type="ARBA" id="ARBA00023015"/>
    </source>
</evidence>
<dbReference type="SUPFAM" id="SSF88659">
    <property type="entry name" value="Sigma3 and sigma4 domains of RNA polymerase sigma factors"/>
    <property type="match status" value="1"/>
</dbReference>
<dbReference type="InterPro" id="IPR013325">
    <property type="entry name" value="RNA_pol_sigma_r2"/>
</dbReference>
<dbReference type="CDD" id="cd06171">
    <property type="entry name" value="Sigma70_r4"/>
    <property type="match status" value="1"/>
</dbReference>
<dbReference type="SUPFAM" id="SSF88946">
    <property type="entry name" value="Sigma2 domain of RNA polymerase sigma factors"/>
    <property type="match status" value="1"/>
</dbReference>
<dbReference type="Gene3D" id="1.10.10.10">
    <property type="entry name" value="Winged helix-like DNA-binding domain superfamily/Winged helix DNA-binding domain"/>
    <property type="match status" value="1"/>
</dbReference>
<gene>
    <name evidence="8" type="ORF">EQW73_12065</name>
    <name evidence="9" type="ORF">EQW78_06035</name>
</gene>
<evidence type="ECO:0000256" key="1">
    <source>
        <dbReference type="ARBA" id="ARBA00010641"/>
    </source>
</evidence>
<dbReference type="EMBL" id="SDJQ01000008">
    <property type="protein sequence ID" value="RXR35163.1"/>
    <property type="molecule type" value="Genomic_DNA"/>
</dbReference>
<evidence type="ECO:0000313" key="11">
    <source>
        <dbReference type="Proteomes" id="UP000290517"/>
    </source>
</evidence>
<evidence type="ECO:0000313" key="10">
    <source>
        <dbReference type="Proteomes" id="UP000289805"/>
    </source>
</evidence>
<dbReference type="GO" id="GO:0016987">
    <property type="term" value="F:sigma factor activity"/>
    <property type="evidence" value="ECO:0007669"/>
    <property type="project" value="UniProtKB-KW"/>
</dbReference>
<keyword evidence="5" id="KW-0804">Transcription</keyword>
<evidence type="ECO:0000313" key="9">
    <source>
        <dbReference type="EMBL" id="RXR35163.1"/>
    </source>
</evidence>
<keyword evidence="2" id="KW-0805">Transcription regulation</keyword>
<evidence type="ECO:0000256" key="3">
    <source>
        <dbReference type="ARBA" id="ARBA00023082"/>
    </source>
</evidence>
<protein>
    <submittedName>
        <fullName evidence="9">SigE family RNA polymerase sigma factor</fullName>
    </submittedName>
</protein>
<evidence type="ECO:0000259" key="6">
    <source>
        <dbReference type="Pfam" id="PF04542"/>
    </source>
</evidence>
<organism evidence="9 10">
    <name type="scientific">Oerskovia turbata</name>
    <dbReference type="NCBI Taxonomy" id="1713"/>
    <lineage>
        <taxon>Bacteria</taxon>
        <taxon>Bacillati</taxon>
        <taxon>Actinomycetota</taxon>
        <taxon>Actinomycetes</taxon>
        <taxon>Micrococcales</taxon>
        <taxon>Cellulomonadaceae</taxon>
        <taxon>Oerskovia</taxon>
    </lineage>
</organism>
<comment type="similarity">
    <text evidence="1">Belongs to the sigma-70 factor family. ECF subfamily.</text>
</comment>
<dbReference type="Pfam" id="PF08281">
    <property type="entry name" value="Sigma70_r4_2"/>
    <property type="match status" value="1"/>
</dbReference>